<comment type="caution">
    <text evidence="3">The sequence shown here is derived from an EMBL/GenBank/DDBJ whole genome shotgun (WGS) entry which is preliminary data.</text>
</comment>
<feature type="chain" id="PRO_5021894880" evidence="2">
    <location>
        <begin position="29"/>
        <end position="105"/>
    </location>
</feature>
<keyword evidence="3" id="KW-0121">Carboxypeptidase</keyword>
<feature type="region of interest" description="Disordered" evidence="1">
    <location>
        <begin position="85"/>
        <end position="105"/>
    </location>
</feature>
<dbReference type="Pfam" id="PF13620">
    <property type="entry name" value="CarboxypepD_reg"/>
    <property type="match status" value="1"/>
</dbReference>
<dbReference type="GO" id="GO:0030246">
    <property type="term" value="F:carbohydrate binding"/>
    <property type="evidence" value="ECO:0007669"/>
    <property type="project" value="InterPro"/>
</dbReference>
<keyword evidence="2" id="KW-0732">Signal</keyword>
<dbReference type="Gene3D" id="2.60.40.1120">
    <property type="entry name" value="Carboxypeptidase-like, regulatory domain"/>
    <property type="match status" value="1"/>
</dbReference>
<dbReference type="OrthoDB" id="6030153at2"/>
<name>A0A562LE86_9GAMM</name>
<feature type="signal peptide" evidence="2">
    <location>
        <begin position="1"/>
        <end position="28"/>
    </location>
</feature>
<protein>
    <submittedName>
        <fullName evidence="3">Carboxypeptidase family protein</fullName>
    </submittedName>
</protein>
<keyword evidence="3" id="KW-0378">Hydrolase</keyword>
<evidence type="ECO:0000313" key="3">
    <source>
        <dbReference type="EMBL" id="TWI05970.1"/>
    </source>
</evidence>
<evidence type="ECO:0000256" key="2">
    <source>
        <dbReference type="SAM" id="SignalP"/>
    </source>
</evidence>
<reference evidence="3 4" key="1">
    <citation type="journal article" date="2015" name="Stand. Genomic Sci.">
        <title>Genomic Encyclopedia of Bacterial and Archaeal Type Strains, Phase III: the genomes of soil and plant-associated and newly described type strains.</title>
        <authorList>
            <person name="Whitman W.B."/>
            <person name="Woyke T."/>
            <person name="Klenk H.P."/>
            <person name="Zhou Y."/>
            <person name="Lilburn T.G."/>
            <person name="Beck B.J."/>
            <person name="De Vos P."/>
            <person name="Vandamme P."/>
            <person name="Eisen J.A."/>
            <person name="Garrity G."/>
            <person name="Hugenholtz P."/>
            <person name="Kyrpides N.C."/>
        </authorList>
    </citation>
    <scope>NUCLEOTIDE SEQUENCE [LARGE SCALE GENOMIC DNA]</scope>
    <source>
        <strain evidence="3 4">CGMCC 1.10821</strain>
    </source>
</reference>
<dbReference type="EMBL" id="VLKN01000001">
    <property type="protein sequence ID" value="TWI05970.1"/>
    <property type="molecule type" value="Genomic_DNA"/>
</dbReference>
<evidence type="ECO:0000313" key="4">
    <source>
        <dbReference type="Proteomes" id="UP000315167"/>
    </source>
</evidence>
<dbReference type="GO" id="GO:0004180">
    <property type="term" value="F:carboxypeptidase activity"/>
    <property type="evidence" value="ECO:0007669"/>
    <property type="project" value="UniProtKB-KW"/>
</dbReference>
<dbReference type="AlphaFoldDB" id="A0A562LE86"/>
<organism evidence="3 4">
    <name type="scientific">Luteimonas cucumeris</name>
    <dbReference type="NCBI Taxonomy" id="985012"/>
    <lineage>
        <taxon>Bacteria</taxon>
        <taxon>Pseudomonadati</taxon>
        <taxon>Pseudomonadota</taxon>
        <taxon>Gammaproteobacteria</taxon>
        <taxon>Lysobacterales</taxon>
        <taxon>Lysobacteraceae</taxon>
        <taxon>Luteimonas</taxon>
    </lineage>
</organism>
<accession>A0A562LE86</accession>
<dbReference type="SUPFAM" id="SSF49452">
    <property type="entry name" value="Starch-binding domain-like"/>
    <property type="match status" value="1"/>
</dbReference>
<keyword evidence="4" id="KW-1185">Reference proteome</keyword>
<dbReference type="InterPro" id="IPR013784">
    <property type="entry name" value="Carb-bd-like_fold"/>
</dbReference>
<sequence>MTSVIRKTLRNSTLALVAALGFAATAQAQQASGNIMGDAVAGDTIVAHNEAIGFRRELTVDKDGRYNMRRLPLGVYVVTVKHADGSQTAPPKQVRVQPGVTARVQ</sequence>
<evidence type="ECO:0000256" key="1">
    <source>
        <dbReference type="SAM" id="MobiDB-lite"/>
    </source>
</evidence>
<proteinExistence type="predicted"/>
<dbReference type="RefSeq" id="WP_144897782.1">
    <property type="nucleotide sequence ID" value="NZ_VLKN01000001.1"/>
</dbReference>
<gene>
    <name evidence="3" type="ORF">IP90_00232</name>
</gene>
<keyword evidence="3" id="KW-0645">Protease</keyword>
<dbReference type="Proteomes" id="UP000315167">
    <property type="component" value="Unassembled WGS sequence"/>
</dbReference>